<evidence type="ECO:0000313" key="2">
    <source>
        <dbReference type="Proteomes" id="UP000037460"/>
    </source>
</evidence>
<dbReference type="SUPFAM" id="SSF52200">
    <property type="entry name" value="Toll/Interleukin receptor TIR domain"/>
    <property type="match status" value="1"/>
</dbReference>
<dbReference type="Gene3D" id="3.40.50.10140">
    <property type="entry name" value="Toll/interleukin-1 receptor homology (TIR) domain"/>
    <property type="match status" value="1"/>
</dbReference>
<comment type="caution">
    <text evidence="1">The sequence shown here is derived from an EMBL/GenBank/DDBJ whole genome shotgun (WGS) entry which is preliminary data.</text>
</comment>
<proteinExistence type="predicted"/>
<gene>
    <name evidence="1" type="ORF">Ctob_013399</name>
</gene>
<reference evidence="2" key="1">
    <citation type="journal article" date="2015" name="PLoS Genet.">
        <title>Genome Sequence and Transcriptome Analyses of Chrysochromulina tobin: Metabolic Tools for Enhanced Algal Fitness in the Prominent Order Prymnesiales (Haptophyceae).</title>
        <authorList>
            <person name="Hovde B.T."/>
            <person name="Deodato C.R."/>
            <person name="Hunsperger H.M."/>
            <person name="Ryken S.A."/>
            <person name="Yost W."/>
            <person name="Jha R.K."/>
            <person name="Patterson J."/>
            <person name="Monnat R.J. Jr."/>
            <person name="Barlow S.B."/>
            <person name="Starkenburg S.R."/>
            <person name="Cattolico R.A."/>
        </authorList>
    </citation>
    <scope>NUCLEOTIDE SEQUENCE</scope>
    <source>
        <strain evidence="2">CCMP291</strain>
    </source>
</reference>
<dbReference type="InterPro" id="IPR035897">
    <property type="entry name" value="Toll_tir_struct_dom_sf"/>
</dbReference>
<dbReference type="Proteomes" id="UP000037460">
    <property type="component" value="Unassembled WGS sequence"/>
</dbReference>
<keyword evidence="2" id="KW-1185">Reference proteome</keyword>
<protein>
    <submittedName>
        <fullName evidence="1">Uncharacterized protein</fullName>
    </submittedName>
</protein>
<accession>A0A0M0LPZ6</accession>
<dbReference type="EMBL" id="JWZX01000379">
    <property type="protein sequence ID" value="KOO53109.1"/>
    <property type="molecule type" value="Genomic_DNA"/>
</dbReference>
<dbReference type="AlphaFoldDB" id="A0A0M0LPZ6"/>
<name>A0A0M0LPZ6_9EUKA</name>
<organism evidence="1 2">
    <name type="scientific">Chrysochromulina tobinii</name>
    <dbReference type="NCBI Taxonomy" id="1460289"/>
    <lineage>
        <taxon>Eukaryota</taxon>
        <taxon>Haptista</taxon>
        <taxon>Haptophyta</taxon>
        <taxon>Prymnesiophyceae</taxon>
        <taxon>Prymnesiales</taxon>
        <taxon>Chrysochromulinaceae</taxon>
        <taxon>Chrysochromulina</taxon>
    </lineage>
</organism>
<sequence>MMEGVEHSKTFVLVLSDGYFDSQFCVKELRRAISLEKKIVLCHKQGVNVGAILQRKPAGPEFASIGDKQSLELVTSDAVYREFAVKRLMDSASSRV</sequence>
<evidence type="ECO:0000313" key="1">
    <source>
        <dbReference type="EMBL" id="KOO53109.1"/>
    </source>
</evidence>